<dbReference type="InterPro" id="IPR038849">
    <property type="entry name" value="ARL2BP"/>
</dbReference>
<dbReference type="Gene3D" id="1.20.1520.10">
    <property type="entry name" value="ADP-ribosylation factor-like 2-binding protein, domain"/>
    <property type="match status" value="1"/>
</dbReference>
<dbReference type="InterPro" id="IPR023379">
    <property type="entry name" value="BART_dom"/>
</dbReference>
<dbReference type="GO" id="GO:0005813">
    <property type="term" value="C:centrosome"/>
    <property type="evidence" value="ECO:0007669"/>
    <property type="project" value="UniProtKB-SubCell"/>
</dbReference>
<evidence type="ECO:0000256" key="3">
    <source>
        <dbReference type="ARBA" id="ARBA00004300"/>
    </source>
</evidence>
<evidence type="ECO:0000256" key="11">
    <source>
        <dbReference type="ARBA" id="ARBA00023273"/>
    </source>
</evidence>
<dbReference type="GO" id="GO:0005758">
    <property type="term" value="C:mitochondrial intermembrane space"/>
    <property type="evidence" value="ECO:0000318"/>
    <property type="project" value="GO_Central"/>
</dbReference>
<evidence type="ECO:0000256" key="2">
    <source>
        <dbReference type="ARBA" id="ARBA00004123"/>
    </source>
</evidence>
<dbReference type="InterPro" id="IPR042541">
    <property type="entry name" value="BART_sf"/>
</dbReference>
<evidence type="ECO:0000256" key="4">
    <source>
        <dbReference type="ARBA" id="ARBA00009880"/>
    </source>
</evidence>
<evidence type="ECO:0000256" key="7">
    <source>
        <dbReference type="ARBA" id="ARBA00023069"/>
    </source>
</evidence>
<dbReference type="HOGENOM" id="CLU_116781_0_0_1"/>
<comment type="function">
    <text evidence="12">Plays a role as an effector of the ADP-ribosylation factor-like protein 2, ARL2.</text>
</comment>
<name>A7S6Z8_NEMVE</name>
<keyword evidence="6 12" id="KW-0963">Cytoplasm</keyword>
<feature type="domain" description="BART" evidence="13">
    <location>
        <begin position="4"/>
        <end position="117"/>
    </location>
</feature>
<evidence type="ECO:0000256" key="9">
    <source>
        <dbReference type="ARBA" id="ARBA00023212"/>
    </source>
</evidence>
<dbReference type="Proteomes" id="UP000001593">
    <property type="component" value="Unassembled WGS sequence"/>
</dbReference>
<dbReference type="GO" id="GO:0005634">
    <property type="term" value="C:nucleus"/>
    <property type="evidence" value="ECO:0007669"/>
    <property type="project" value="UniProtKB-SubCell"/>
</dbReference>
<dbReference type="STRING" id="45351.A7S6Z8"/>
<comment type="similarity">
    <text evidence="4 12">Belongs to the ARL2BP family.</text>
</comment>
<feature type="non-terminal residue" evidence="14">
    <location>
        <position position="121"/>
    </location>
</feature>
<keyword evidence="15" id="KW-1185">Reference proteome</keyword>
<dbReference type="EMBL" id="DS469590">
    <property type="protein sequence ID" value="EDO40548.1"/>
    <property type="molecule type" value="Genomic_DNA"/>
</dbReference>
<dbReference type="PhylomeDB" id="A7S6Z8"/>
<keyword evidence="8 12" id="KW-0496">Mitochondrion</keyword>
<evidence type="ECO:0000256" key="6">
    <source>
        <dbReference type="ARBA" id="ARBA00022490"/>
    </source>
</evidence>
<evidence type="ECO:0000259" key="13">
    <source>
        <dbReference type="Pfam" id="PF11527"/>
    </source>
</evidence>
<evidence type="ECO:0000313" key="15">
    <source>
        <dbReference type="Proteomes" id="UP000001593"/>
    </source>
</evidence>
<evidence type="ECO:0000256" key="10">
    <source>
        <dbReference type="ARBA" id="ARBA00023242"/>
    </source>
</evidence>
<dbReference type="PANTHER" id="PTHR15487">
    <property type="entry name" value="ADP-RIBOSYLATION FACTOR-LIKE PROTEIN 2-BINDING PROTEIN"/>
    <property type="match status" value="1"/>
</dbReference>
<feature type="non-terminal residue" evidence="14">
    <location>
        <position position="1"/>
    </location>
</feature>
<organism evidence="14 15">
    <name type="scientific">Nematostella vectensis</name>
    <name type="common">Starlet sea anemone</name>
    <dbReference type="NCBI Taxonomy" id="45351"/>
    <lineage>
        <taxon>Eukaryota</taxon>
        <taxon>Metazoa</taxon>
        <taxon>Cnidaria</taxon>
        <taxon>Anthozoa</taxon>
        <taxon>Hexacorallia</taxon>
        <taxon>Actiniaria</taxon>
        <taxon>Edwardsiidae</taxon>
        <taxon>Nematostella</taxon>
    </lineage>
</organism>
<evidence type="ECO:0000256" key="8">
    <source>
        <dbReference type="ARBA" id="ARBA00023128"/>
    </source>
</evidence>
<keyword evidence="7 12" id="KW-0969">Cilium</keyword>
<proteinExistence type="inferred from homology"/>
<dbReference type="eggNOG" id="ENOG502RYJD">
    <property type="taxonomic scope" value="Eukaryota"/>
</dbReference>
<comment type="subcellular location">
    <subcellularLocation>
        <location evidence="1 12">Cytoplasm</location>
        <location evidence="1 12">Cytoskeleton</location>
        <location evidence="1 12">Cilium basal body</location>
    </subcellularLocation>
    <subcellularLocation>
        <location evidence="3 12">Cytoplasm</location>
        <location evidence="3 12">Cytoskeleton</location>
        <location evidence="3 12">Microtubule organizing center</location>
        <location evidence="3 12">Centrosome</location>
    </subcellularLocation>
    <subcellularLocation>
        <location evidence="12">Cytoplasm</location>
    </subcellularLocation>
    <subcellularLocation>
        <location evidence="2 12">Nucleus</location>
    </subcellularLocation>
    <subcellularLocation>
        <location evidence="12">Mitochondrion intermembrane space</location>
    </subcellularLocation>
</comment>
<evidence type="ECO:0000313" key="14">
    <source>
        <dbReference type="EMBL" id="EDO40548.1"/>
    </source>
</evidence>
<dbReference type="PANTHER" id="PTHR15487:SF4">
    <property type="entry name" value="ADP-RIBOSYLATION FACTOR-LIKE PROTEIN 2-BINDING PROTEIN"/>
    <property type="match status" value="1"/>
</dbReference>
<reference evidence="14 15" key="1">
    <citation type="journal article" date="2007" name="Science">
        <title>Sea anemone genome reveals ancestral eumetazoan gene repertoire and genomic organization.</title>
        <authorList>
            <person name="Putnam N.H."/>
            <person name="Srivastava M."/>
            <person name="Hellsten U."/>
            <person name="Dirks B."/>
            <person name="Chapman J."/>
            <person name="Salamov A."/>
            <person name="Terry A."/>
            <person name="Shapiro H."/>
            <person name="Lindquist E."/>
            <person name="Kapitonov V.V."/>
            <person name="Jurka J."/>
            <person name="Genikhovich G."/>
            <person name="Grigoriev I.V."/>
            <person name="Lucas S.M."/>
            <person name="Steele R.E."/>
            <person name="Finnerty J.R."/>
            <person name="Technau U."/>
            <person name="Martindale M.Q."/>
            <person name="Rokhsar D.S."/>
        </authorList>
    </citation>
    <scope>NUCLEOTIDE SEQUENCE [LARGE SCALE GENOMIC DNA]</scope>
    <source>
        <strain evidence="15">CH2 X CH6</strain>
    </source>
</reference>
<keyword evidence="11 12" id="KW-0966">Cell projection</keyword>
<dbReference type="GO" id="GO:0005929">
    <property type="term" value="C:cilium"/>
    <property type="evidence" value="ECO:0007669"/>
    <property type="project" value="UniProtKB-UniRule"/>
</dbReference>
<dbReference type="FunCoup" id="A7S6Z8">
    <property type="interactions" value="147"/>
</dbReference>
<gene>
    <name evidence="14" type="ORF">NEMVEDRAFT_v1g56931</name>
</gene>
<accession>A7S6Z8</accession>
<protein>
    <recommendedName>
        <fullName evidence="5 12">ADP-ribosylation factor-like protein 2-binding protein</fullName>
        <shortName evidence="12">ARF-like 2-binding protein</shortName>
    </recommendedName>
</protein>
<dbReference type="Pfam" id="PF11527">
    <property type="entry name" value="ARL2_Bind_BART"/>
    <property type="match status" value="1"/>
</dbReference>
<dbReference type="AlphaFoldDB" id="A7S6Z8"/>
<keyword evidence="9 12" id="KW-0206">Cytoskeleton</keyword>
<evidence type="ECO:0000256" key="12">
    <source>
        <dbReference type="RuleBase" id="RU367099"/>
    </source>
</evidence>
<evidence type="ECO:0000256" key="1">
    <source>
        <dbReference type="ARBA" id="ARBA00004120"/>
    </source>
</evidence>
<dbReference type="InParanoid" id="A7S6Z8"/>
<sequence>SDKKFDTTVGHLEDIIMGREPFQTIVKNFMEEHYQHFEDTEENKLIYTDIFKEYVNKIEKYIDEQLHRRMQSFNMEEFMKNLQRRPEQIDGDIYDILISFTDFLAFKQTMLDYKAVSQVTY</sequence>
<keyword evidence="10 12" id="KW-0539">Nucleus</keyword>
<dbReference type="OMA" id="CKIFYIF"/>
<evidence type="ECO:0000256" key="5">
    <source>
        <dbReference type="ARBA" id="ARBA00014849"/>
    </source>
</evidence>